<proteinExistence type="predicted"/>
<protein>
    <submittedName>
        <fullName evidence="2">Uncharacterized protein</fullName>
    </submittedName>
</protein>
<evidence type="ECO:0000313" key="2">
    <source>
        <dbReference type="EMBL" id="MPC52570.1"/>
    </source>
</evidence>
<dbReference type="EMBL" id="VSRR010010988">
    <property type="protein sequence ID" value="MPC52570.1"/>
    <property type="molecule type" value="Genomic_DNA"/>
</dbReference>
<name>A0A5B7FXX0_PORTR</name>
<comment type="caution">
    <text evidence="2">The sequence shown here is derived from an EMBL/GenBank/DDBJ whole genome shotgun (WGS) entry which is preliminary data.</text>
</comment>
<feature type="region of interest" description="Disordered" evidence="1">
    <location>
        <begin position="1"/>
        <end position="25"/>
    </location>
</feature>
<sequence length="135" mass="15071">MAPRQSSSNAHKGREDLGRAEEAGKGRERVDQTLCESLMAKVFNGCLLQIKVQSKDCSLFACLLAIAHFTSVNNAWSQAFPWSSLVLFIYSGVFFQAFPRSCLVPIINYKKLLQGVTWYLLSTINNFSKELLGTC</sequence>
<evidence type="ECO:0000256" key="1">
    <source>
        <dbReference type="SAM" id="MobiDB-lite"/>
    </source>
</evidence>
<evidence type="ECO:0000313" key="3">
    <source>
        <dbReference type="Proteomes" id="UP000324222"/>
    </source>
</evidence>
<feature type="compositionally biased region" description="Basic and acidic residues" evidence="1">
    <location>
        <begin position="12"/>
        <end position="25"/>
    </location>
</feature>
<gene>
    <name evidence="2" type="ORF">E2C01_046441</name>
</gene>
<feature type="compositionally biased region" description="Polar residues" evidence="1">
    <location>
        <begin position="1"/>
        <end position="10"/>
    </location>
</feature>
<dbReference type="AlphaFoldDB" id="A0A5B7FXX0"/>
<dbReference type="Proteomes" id="UP000324222">
    <property type="component" value="Unassembled WGS sequence"/>
</dbReference>
<reference evidence="2 3" key="1">
    <citation type="submission" date="2019-05" db="EMBL/GenBank/DDBJ databases">
        <title>Another draft genome of Portunus trituberculatus and its Hox gene families provides insights of decapod evolution.</title>
        <authorList>
            <person name="Jeong J.-H."/>
            <person name="Song I."/>
            <person name="Kim S."/>
            <person name="Choi T."/>
            <person name="Kim D."/>
            <person name="Ryu S."/>
            <person name="Kim W."/>
        </authorList>
    </citation>
    <scope>NUCLEOTIDE SEQUENCE [LARGE SCALE GENOMIC DNA]</scope>
    <source>
        <tissue evidence="2">Muscle</tissue>
    </source>
</reference>
<organism evidence="2 3">
    <name type="scientific">Portunus trituberculatus</name>
    <name type="common">Swimming crab</name>
    <name type="synonym">Neptunus trituberculatus</name>
    <dbReference type="NCBI Taxonomy" id="210409"/>
    <lineage>
        <taxon>Eukaryota</taxon>
        <taxon>Metazoa</taxon>
        <taxon>Ecdysozoa</taxon>
        <taxon>Arthropoda</taxon>
        <taxon>Crustacea</taxon>
        <taxon>Multicrustacea</taxon>
        <taxon>Malacostraca</taxon>
        <taxon>Eumalacostraca</taxon>
        <taxon>Eucarida</taxon>
        <taxon>Decapoda</taxon>
        <taxon>Pleocyemata</taxon>
        <taxon>Brachyura</taxon>
        <taxon>Eubrachyura</taxon>
        <taxon>Portunoidea</taxon>
        <taxon>Portunidae</taxon>
        <taxon>Portuninae</taxon>
        <taxon>Portunus</taxon>
    </lineage>
</organism>
<accession>A0A5B7FXX0</accession>
<keyword evidence="3" id="KW-1185">Reference proteome</keyword>